<reference evidence="2 3" key="1">
    <citation type="submission" date="2016-07" db="EMBL/GenBank/DDBJ databases">
        <title>Pervasive Adenine N6-methylation of Active Genes in Fungi.</title>
        <authorList>
            <consortium name="DOE Joint Genome Institute"/>
            <person name="Mondo S.J."/>
            <person name="Dannebaum R.O."/>
            <person name="Kuo R.C."/>
            <person name="Labutti K."/>
            <person name="Haridas S."/>
            <person name="Kuo A."/>
            <person name="Salamov A."/>
            <person name="Ahrendt S.R."/>
            <person name="Lipzen A."/>
            <person name="Sullivan W."/>
            <person name="Andreopoulos W.B."/>
            <person name="Clum A."/>
            <person name="Lindquist E."/>
            <person name="Daum C."/>
            <person name="Ramamoorthy G.K."/>
            <person name="Gryganskyi A."/>
            <person name="Culley D."/>
            <person name="Magnuson J.K."/>
            <person name="James T.Y."/>
            <person name="O'Malley M.A."/>
            <person name="Stajich J.E."/>
            <person name="Spatafora J.W."/>
            <person name="Visel A."/>
            <person name="Grigoriev I.V."/>
        </authorList>
    </citation>
    <scope>NUCLEOTIDE SEQUENCE [LARGE SCALE GENOMIC DNA]</scope>
    <source>
        <strain evidence="2 3">NRRL 2496</strain>
    </source>
</reference>
<keyword evidence="3" id="KW-1185">Reference proteome</keyword>
<sequence>MKFSLAATSAIVLTAFASLARADEYADAMKEWCQGLSVTAPADNAVASAGQQQTITVTRQPDQRTKTITGLDLYSVSQSGDAKYVQNVWSGNYTLNQEASIQDQIPSNATAGLYYYRVWVTNQINGMHGPDCLETSHTFKVTTGVHQDANGINYYTESLDDSKIYHPDHFRGCFGLTVEYPKEGQTFKDGEHIRLGVNRDSSSQTETLKKVDLYKKTGDDEATFVETVWQGSERFVNAFTLKDHLKLDQADETSSYYYVLDVTSNKADDSCTFASKEFKIAPASSA</sequence>
<evidence type="ECO:0000256" key="1">
    <source>
        <dbReference type="SAM" id="SignalP"/>
    </source>
</evidence>
<evidence type="ECO:0000313" key="3">
    <source>
        <dbReference type="Proteomes" id="UP000242180"/>
    </source>
</evidence>
<gene>
    <name evidence="2" type="ORF">BCR43DRAFT_498287</name>
</gene>
<protein>
    <submittedName>
        <fullName evidence="2">Uncharacterized protein</fullName>
    </submittedName>
</protein>
<dbReference type="InParanoid" id="A0A1X2H0L3"/>
<feature type="chain" id="PRO_5012304280" evidence="1">
    <location>
        <begin position="23"/>
        <end position="286"/>
    </location>
</feature>
<dbReference type="EMBL" id="MCGN01000011">
    <property type="protein sequence ID" value="ORY90977.1"/>
    <property type="molecule type" value="Genomic_DNA"/>
</dbReference>
<name>A0A1X2H0L3_SYNRA</name>
<dbReference type="Proteomes" id="UP000242180">
    <property type="component" value="Unassembled WGS sequence"/>
</dbReference>
<accession>A0A1X2H0L3</accession>
<keyword evidence="1" id="KW-0732">Signal</keyword>
<dbReference type="AlphaFoldDB" id="A0A1X2H0L3"/>
<organism evidence="2 3">
    <name type="scientific">Syncephalastrum racemosum</name>
    <name type="common">Filamentous fungus</name>
    <dbReference type="NCBI Taxonomy" id="13706"/>
    <lineage>
        <taxon>Eukaryota</taxon>
        <taxon>Fungi</taxon>
        <taxon>Fungi incertae sedis</taxon>
        <taxon>Mucoromycota</taxon>
        <taxon>Mucoromycotina</taxon>
        <taxon>Mucoromycetes</taxon>
        <taxon>Mucorales</taxon>
        <taxon>Syncephalastraceae</taxon>
        <taxon>Syncephalastrum</taxon>
    </lineage>
</organism>
<dbReference type="OMA" id="NAWEDVE"/>
<evidence type="ECO:0000313" key="2">
    <source>
        <dbReference type="EMBL" id="ORY90977.1"/>
    </source>
</evidence>
<dbReference type="OrthoDB" id="2340857at2759"/>
<comment type="caution">
    <text evidence="2">The sequence shown here is derived from an EMBL/GenBank/DDBJ whole genome shotgun (WGS) entry which is preliminary data.</text>
</comment>
<proteinExistence type="predicted"/>
<feature type="signal peptide" evidence="1">
    <location>
        <begin position="1"/>
        <end position="22"/>
    </location>
</feature>